<evidence type="ECO:0000313" key="2">
    <source>
        <dbReference type="Proteomes" id="UP000617555"/>
    </source>
</evidence>
<protein>
    <submittedName>
        <fullName evidence="1">Uncharacterized protein</fullName>
    </submittedName>
</protein>
<accession>A0ABQ1J555</accession>
<keyword evidence="2" id="KW-1185">Reference proteome</keyword>
<organism evidence="1 2">
    <name type="scientific">Shewanella inventionis</name>
    <dbReference type="NCBI Taxonomy" id="1738770"/>
    <lineage>
        <taxon>Bacteria</taxon>
        <taxon>Pseudomonadati</taxon>
        <taxon>Pseudomonadota</taxon>
        <taxon>Gammaproteobacteria</taxon>
        <taxon>Alteromonadales</taxon>
        <taxon>Shewanellaceae</taxon>
        <taxon>Shewanella</taxon>
    </lineage>
</organism>
<proteinExistence type="predicted"/>
<sequence>MNKIKHYIITVLNVIANTFNMTEIIDKIYIMSKLFFEYVEKKAEEEEASTVRHDTVMLPTLLSYHRMQ</sequence>
<name>A0ABQ1J555_9GAMM</name>
<dbReference type="Proteomes" id="UP000617555">
    <property type="component" value="Unassembled WGS sequence"/>
</dbReference>
<comment type="caution">
    <text evidence="1">The sequence shown here is derived from an EMBL/GenBank/DDBJ whole genome shotgun (WGS) entry which is preliminary data.</text>
</comment>
<gene>
    <name evidence="1" type="ORF">GCM10011607_18500</name>
</gene>
<evidence type="ECO:0000313" key="1">
    <source>
        <dbReference type="EMBL" id="GGB58216.1"/>
    </source>
</evidence>
<dbReference type="EMBL" id="BMII01000014">
    <property type="protein sequence ID" value="GGB58216.1"/>
    <property type="molecule type" value="Genomic_DNA"/>
</dbReference>
<reference evidence="2" key="1">
    <citation type="journal article" date="2019" name="Int. J. Syst. Evol. Microbiol.">
        <title>The Global Catalogue of Microorganisms (GCM) 10K type strain sequencing project: providing services to taxonomists for standard genome sequencing and annotation.</title>
        <authorList>
            <consortium name="The Broad Institute Genomics Platform"/>
            <consortium name="The Broad Institute Genome Sequencing Center for Infectious Disease"/>
            <person name="Wu L."/>
            <person name="Ma J."/>
        </authorList>
    </citation>
    <scope>NUCLEOTIDE SEQUENCE [LARGE SCALE GENOMIC DNA]</scope>
    <source>
        <strain evidence="2">CGMCC 1.15339</strain>
    </source>
</reference>